<evidence type="ECO:0000256" key="5">
    <source>
        <dbReference type="ARBA" id="ARBA00038063"/>
    </source>
</evidence>
<dbReference type="SUPFAM" id="SSF53178">
    <property type="entry name" value="Peptidyl-tRNA hydrolase-like"/>
    <property type="match status" value="1"/>
</dbReference>
<keyword evidence="2" id="KW-0820">tRNA-binding</keyword>
<keyword evidence="4" id="KW-0694">RNA-binding</keyword>
<dbReference type="EMBL" id="CAFAAP010000012">
    <property type="protein sequence ID" value="CAB4794429.1"/>
    <property type="molecule type" value="Genomic_DNA"/>
</dbReference>
<keyword evidence="3" id="KW-0378">Hydrolase</keyword>
<reference evidence="7" key="1">
    <citation type="submission" date="2020-05" db="EMBL/GenBank/DDBJ databases">
        <authorList>
            <person name="Chiriac C."/>
            <person name="Salcher M."/>
            <person name="Ghai R."/>
            <person name="Kavagutti S V."/>
        </authorList>
    </citation>
    <scope>NUCLEOTIDE SEQUENCE</scope>
</reference>
<dbReference type="Pfam" id="PF01195">
    <property type="entry name" value="Pept_tRNA_hydro"/>
    <property type="match status" value="1"/>
</dbReference>
<dbReference type="AlphaFoldDB" id="A0A6J6XDJ0"/>
<dbReference type="PANTHER" id="PTHR17224">
    <property type="entry name" value="PEPTIDYL-TRNA HYDROLASE"/>
    <property type="match status" value="1"/>
</dbReference>
<dbReference type="EC" id="3.1.1.29" evidence="1"/>
<dbReference type="InterPro" id="IPR001328">
    <property type="entry name" value="Pept_tRNA_hydro"/>
</dbReference>
<dbReference type="GO" id="GO:0000049">
    <property type="term" value="F:tRNA binding"/>
    <property type="evidence" value="ECO:0007669"/>
    <property type="project" value="UniProtKB-KW"/>
</dbReference>
<evidence type="ECO:0000256" key="4">
    <source>
        <dbReference type="ARBA" id="ARBA00022884"/>
    </source>
</evidence>
<evidence type="ECO:0000256" key="2">
    <source>
        <dbReference type="ARBA" id="ARBA00022555"/>
    </source>
</evidence>
<evidence type="ECO:0000256" key="3">
    <source>
        <dbReference type="ARBA" id="ARBA00022801"/>
    </source>
</evidence>
<dbReference type="EMBL" id="CAFBOV010000014">
    <property type="protein sequence ID" value="CAB4988632.1"/>
    <property type="molecule type" value="Genomic_DNA"/>
</dbReference>
<dbReference type="EMBL" id="CAEZUN010000063">
    <property type="protein sequence ID" value="CAB4600719.1"/>
    <property type="molecule type" value="Genomic_DNA"/>
</dbReference>
<accession>A0A6J6XDJ0</accession>
<evidence type="ECO:0000313" key="8">
    <source>
        <dbReference type="EMBL" id="CAB4988632.1"/>
    </source>
</evidence>
<dbReference type="Gene3D" id="3.40.50.1470">
    <property type="entry name" value="Peptidyl-tRNA hydrolase"/>
    <property type="match status" value="1"/>
</dbReference>
<dbReference type="GO" id="GO:0004045">
    <property type="term" value="F:peptidyl-tRNA hydrolase activity"/>
    <property type="evidence" value="ECO:0007669"/>
    <property type="project" value="UniProtKB-EC"/>
</dbReference>
<evidence type="ECO:0000313" key="7">
    <source>
        <dbReference type="EMBL" id="CAB4794429.1"/>
    </source>
</evidence>
<dbReference type="InterPro" id="IPR036416">
    <property type="entry name" value="Pept_tRNA_hydro_sf"/>
</dbReference>
<dbReference type="HAMAP" id="MF_00083">
    <property type="entry name" value="Pept_tRNA_hydro_bact"/>
    <property type="match status" value="1"/>
</dbReference>
<gene>
    <name evidence="6" type="ORF">UFOPK1826_00641</name>
    <name evidence="7" type="ORF">UFOPK3026_00148</name>
    <name evidence="8" type="ORF">UFOPK4020_00134</name>
</gene>
<dbReference type="InterPro" id="IPR018171">
    <property type="entry name" value="Pept_tRNA_hydro_CS"/>
</dbReference>
<protein>
    <recommendedName>
        <fullName evidence="1">peptidyl-tRNA hydrolase</fullName>
        <ecNumber evidence="1">3.1.1.29</ecNumber>
    </recommendedName>
</protein>
<dbReference type="NCBIfam" id="TIGR00447">
    <property type="entry name" value="pth"/>
    <property type="match status" value="1"/>
</dbReference>
<proteinExistence type="inferred from homology"/>
<sequence>MGLFGRTKRPEHLERRGTPFDALVIGLGNPGSKYSRTRHNVGFETIELLATRIGIALKASRDRALTAEVNASGKHFLIATPTTFMNESGNAVGPLARRFSITDPLKIIIVHDELDLEPGVVKIKSGGGLAGHNGLQSIKQHLKTQDFIRVRIGVGKPASKEAGADHVLSKIPTRERELLDISVQIAADAVQLIIAEGLDAAMRNINAR</sequence>
<comment type="similarity">
    <text evidence="5">Belongs to the PTH family.</text>
</comment>
<dbReference type="PROSITE" id="PS01195">
    <property type="entry name" value="PEPT_TRNA_HYDROL_1"/>
    <property type="match status" value="1"/>
</dbReference>
<organism evidence="7">
    <name type="scientific">freshwater metagenome</name>
    <dbReference type="NCBI Taxonomy" id="449393"/>
    <lineage>
        <taxon>unclassified sequences</taxon>
        <taxon>metagenomes</taxon>
        <taxon>ecological metagenomes</taxon>
    </lineage>
</organism>
<evidence type="ECO:0000256" key="1">
    <source>
        <dbReference type="ARBA" id="ARBA00013260"/>
    </source>
</evidence>
<dbReference type="PANTHER" id="PTHR17224:SF1">
    <property type="entry name" value="PEPTIDYL-TRNA HYDROLASE"/>
    <property type="match status" value="1"/>
</dbReference>
<dbReference type="CDD" id="cd00462">
    <property type="entry name" value="PTH"/>
    <property type="match status" value="1"/>
</dbReference>
<dbReference type="FunFam" id="3.40.50.1470:FF:000001">
    <property type="entry name" value="Peptidyl-tRNA hydrolase"/>
    <property type="match status" value="1"/>
</dbReference>
<evidence type="ECO:0000313" key="6">
    <source>
        <dbReference type="EMBL" id="CAB4600719.1"/>
    </source>
</evidence>
<name>A0A6J6XDJ0_9ZZZZ</name>